<evidence type="ECO:0000256" key="4">
    <source>
        <dbReference type="ARBA" id="ARBA00022737"/>
    </source>
</evidence>
<evidence type="ECO:0000256" key="3">
    <source>
        <dbReference type="ARBA" id="ARBA00022613"/>
    </source>
</evidence>
<dbReference type="GO" id="GO:0007601">
    <property type="term" value="P:visual perception"/>
    <property type="evidence" value="ECO:0007669"/>
    <property type="project" value="TreeGrafter"/>
</dbReference>
<dbReference type="InterPro" id="IPR001064">
    <property type="entry name" value="Beta/gamma_crystallin"/>
</dbReference>
<protein>
    <submittedName>
        <fullName evidence="6">CRGB protein</fullName>
    </submittedName>
</protein>
<keyword evidence="7" id="KW-1185">Reference proteome</keyword>
<reference evidence="6 7" key="1">
    <citation type="submission" date="2019-09" db="EMBL/GenBank/DDBJ databases">
        <title>Bird 10,000 Genomes (B10K) Project - Family phase.</title>
        <authorList>
            <person name="Zhang G."/>
        </authorList>
    </citation>
    <scope>NUCLEOTIDE SEQUENCE [LARGE SCALE GENOMIC DNA]</scope>
    <source>
        <strain evidence="6">B10K-DU-030-25</strain>
    </source>
</reference>
<gene>
    <name evidence="6" type="primary">Crygb</name>
    <name evidence="6" type="ORF">IBISTR_R14923</name>
</gene>
<dbReference type="GO" id="GO:0005212">
    <property type="term" value="F:structural constituent of eye lens"/>
    <property type="evidence" value="ECO:0007669"/>
    <property type="project" value="UniProtKB-KW"/>
</dbReference>
<dbReference type="SMART" id="SM00247">
    <property type="entry name" value="XTALbg"/>
    <property type="match status" value="2"/>
</dbReference>
<dbReference type="PANTHER" id="PTHR11818">
    <property type="entry name" value="BETA/GAMMA CRYSTALLIN"/>
    <property type="match status" value="1"/>
</dbReference>
<organism evidence="6 7">
    <name type="scientific">Ibidorhyncha struthersii</name>
    <dbReference type="NCBI Taxonomy" id="425643"/>
    <lineage>
        <taxon>Eukaryota</taxon>
        <taxon>Metazoa</taxon>
        <taxon>Chordata</taxon>
        <taxon>Craniata</taxon>
        <taxon>Vertebrata</taxon>
        <taxon>Euteleostomi</taxon>
        <taxon>Archelosauria</taxon>
        <taxon>Archosauria</taxon>
        <taxon>Dinosauria</taxon>
        <taxon>Saurischia</taxon>
        <taxon>Theropoda</taxon>
        <taxon>Coelurosauria</taxon>
        <taxon>Aves</taxon>
        <taxon>Neognathae</taxon>
        <taxon>Neoaves</taxon>
        <taxon>Charadriiformes</taxon>
        <taxon>Charadriidae</taxon>
        <taxon>Ibidorhyncha</taxon>
    </lineage>
</organism>
<dbReference type="SUPFAM" id="SSF49695">
    <property type="entry name" value="gamma-Crystallin-like"/>
    <property type="match status" value="1"/>
</dbReference>
<evidence type="ECO:0000259" key="5">
    <source>
        <dbReference type="PROSITE" id="PS50915"/>
    </source>
</evidence>
<evidence type="ECO:0000256" key="1">
    <source>
        <dbReference type="ARBA" id="ARBA00003689"/>
    </source>
</evidence>
<keyword evidence="3" id="KW-0273">Eye lens protein</keyword>
<dbReference type="PROSITE" id="PS50915">
    <property type="entry name" value="CRYSTALLIN_BETA_GAMMA"/>
    <property type="match status" value="1"/>
</dbReference>
<dbReference type="InterPro" id="IPR011024">
    <property type="entry name" value="G_crystallin-like"/>
</dbReference>
<comment type="similarity">
    <text evidence="2">Belongs to the beta/gamma-crystallin family.</text>
</comment>
<evidence type="ECO:0000256" key="2">
    <source>
        <dbReference type="ARBA" id="ARBA00009646"/>
    </source>
</evidence>
<name>A0A7K7TLC1_9CHAR</name>
<sequence>IADHFFMKTRASWGHCYECSNGHLDLWFYVKQYNSIQVEKCSGIIYKNHNYSGHQYFLKRGDYPDSQKSFSLCNSIRSYHVILQESSAWSVSQFQLYEKEELQGQMLELTDDCPAVPGCIHLPEICSLNALGHSWILYEMPNLRGQQYLLKPREYRRFLD</sequence>
<feature type="domain" description="Beta/gamma crystallin 'Greek key'" evidence="5">
    <location>
        <begin position="133"/>
        <end position="160"/>
    </location>
</feature>
<comment type="function">
    <text evidence="1">Crystallins are the dominant structural components of the vertebrate eye lens.</text>
</comment>
<feature type="non-terminal residue" evidence="6">
    <location>
        <position position="160"/>
    </location>
</feature>
<dbReference type="GO" id="GO:0002088">
    <property type="term" value="P:lens development in camera-type eye"/>
    <property type="evidence" value="ECO:0007669"/>
    <property type="project" value="TreeGrafter"/>
</dbReference>
<dbReference type="Proteomes" id="UP000587655">
    <property type="component" value="Unassembled WGS sequence"/>
</dbReference>
<dbReference type="EMBL" id="VZSZ01000054">
    <property type="protein sequence ID" value="NXA16894.1"/>
    <property type="molecule type" value="Genomic_DNA"/>
</dbReference>
<dbReference type="Pfam" id="PF00030">
    <property type="entry name" value="Crystall"/>
    <property type="match status" value="2"/>
</dbReference>
<dbReference type="Gene3D" id="2.60.20.10">
    <property type="entry name" value="Crystallins"/>
    <property type="match status" value="2"/>
</dbReference>
<dbReference type="InterPro" id="IPR050252">
    <property type="entry name" value="Beta/Gamma-Crystallin"/>
</dbReference>
<evidence type="ECO:0000313" key="6">
    <source>
        <dbReference type="EMBL" id="NXA16894.1"/>
    </source>
</evidence>
<comment type="caution">
    <text evidence="6">The sequence shown here is derived from an EMBL/GenBank/DDBJ whole genome shotgun (WGS) entry which is preliminary data.</text>
</comment>
<keyword evidence="4" id="KW-0677">Repeat</keyword>
<proteinExistence type="inferred from homology"/>
<accession>A0A7K7TLC1</accession>
<dbReference type="AlphaFoldDB" id="A0A7K7TLC1"/>
<dbReference type="PRINTS" id="PR01367">
    <property type="entry name" value="BGCRYSTALLIN"/>
</dbReference>
<dbReference type="PANTHER" id="PTHR11818:SF119">
    <property type="entry name" value="GAMMA-CRYSTALLIN D"/>
    <property type="match status" value="1"/>
</dbReference>
<feature type="non-terminal residue" evidence="6">
    <location>
        <position position="1"/>
    </location>
</feature>
<evidence type="ECO:0000313" key="7">
    <source>
        <dbReference type="Proteomes" id="UP000587655"/>
    </source>
</evidence>